<evidence type="ECO:0000256" key="2">
    <source>
        <dbReference type="ARBA" id="ARBA00022650"/>
    </source>
</evidence>
<dbReference type="UniPathway" id="UPA00098">
    <property type="reaction ID" value="UER00361"/>
</dbReference>
<comment type="catalytic activity">
    <reaction evidence="6">
        <text>L-proline + NAD(+) = (S)-1-pyrroline-5-carboxylate + NADH + 2 H(+)</text>
        <dbReference type="Rhea" id="RHEA:14105"/>
        <dbReference type="ChEBI" id="CHEBI:15378"/>
        <dbReference type="ChEBI" id="CHEBI:17388"/>
        <dbReference type="ChEBI" id="CHEBI:57540"/>
        <dbReference type="ChEBI" id="CHEBI:57945"/>
        <dbReference type="ChEBI" id="CHEBI:60039"/>
        <dbReference type="EC" id="1.5.1.2"/>
    </reaction>
</comment>
<accession>A0A385ACH0</accession>
<feature type="binding site" evidence="8">
    <location>
        <position position="55"/>
    </location>
    <ligand>
        <name>NADPH</name>
        <dbReference type="ChEBI" id="CHEBI:57783"/>
    </ligand>
</feature>
<evidence type="ECO:0000259" key="11">
    <source>
        <dbReference type="Pfam" id="PF14748"/>
    </source>
</evidence>
<dbReference type="GO" id="GO:0055129">
    <property type="term" value="P:L-proline biosynthetic process"/>
    <property type="evidence" value="ECO:0007669"/>
    <property type="project" value="UniProtKB-UniRule"/>
</dbReference>
<dbReference type="NCBIfam" id="TIGR00112">
    <property type="entry name" value="proC"/>
    <property type="match status" value="1"/>
</dbReference>
<evidence type="ECO:0000256" key="4">
    <source>
        <dbReference type="ARBA" id="ARBA00023002"/>
    </source>
</evidence>
<comment type="subcellular location">
    <subcellularLocation>
        <location evidence="6">Cytoplasm</location>
    </subcellularLocation>
</comment>
<evidence type="ECO:0000256" key="1">
    <source>
        <dbReference type="ARBA" id="ARBA00005525"/>
    </source>
</evidence>
<evidence type="ECO:0000259" key="10">
    <source>
        <dbReference type="Pfam" id="PF03807"/>
    </source>
</evidence>
<feature type="domain" description="Pyrroline-5-carboxylate reductase dimerisation" evidence="11">
    <location>
        <begin position="161"/>
        <end position="262"/>
    </location>
</feature>
<evidence type="ECO:0000256" key="6">
    <source>
        <dbReference type="HAMAP-Rule" id="MF_01925"/>
    </source>
</evidence>
<dbReference type="InterPro" id="IPR008927">
    <property type="entry name" value="6-PGluconate_DH-like_C_sf"/>
</dbReference>
<keyword evidence="2 6" id="KW-0641">Proline biosynthesis</keyword>
<comment type="similarity">
    <text evidence="1 6 9">Belongs to the pyrroline-5-carboxylate reductase family.</text>
</comment>
<keyword evidence="3 6" id="KW-0521">NADP</keyword>
<proteinExistence type="inferred from homology"/>
<keyword evidence="6 9" id="KW-0028">Amino-acid biosynthesis</keyword>
<evidence type="ECO:0000256" key="9">
    <source>
        <dbReference type="RuleBase" id="RU003903"/>
    </source>
</evidence>
<dbReference type="InterPro" id="IPR036291">
    <property type="entry name" value="NAD(P)-bd_dom_sf"/>
</dbReference>
<dbReference type="Pfam" id="PF14748">
    <property type="entry name" value="P5CR_dimer"/>
    <property type="match status" value="1"/>
</dbReference>
<protein>
    <recommendedName>
        <fullName evidence="6 7">Pyrroline-5-carboxylate reductase</fullName>
        <shortName evidence="6">P5C reductase</shortName>
        <shortName evidence="6">P5CR</shortName>
        <ecNumber evidence="6 7">1.5.1.2</ecNumber>
    </recommendedName>
    <alternativeName>
        <fullName evidence="6">PCA reductase</fullName>
    </alternativeName>
</protein>
<dbReference type="EMBL" id="CP031003">
    <property type="protein sequence ID" value="AXN35258.1"/>
    <property type="molecule type" value="Genomic_DNA"/>
</dbReference>
<comment type="catalytic activity">
    <reaction evidence="6 9">
        <text>L-proline + NADP(+) = (S)-1-pyrroline-5-carboxylate + NADPH + 2 H(+)</text>
        <dbReference type="Rhea" id="RHEA:14109"/>
        <dbReference type="ChEBI" id="CHEBI:15378"/>
        <dbReference type="ChEBI" id="CHEBI:17388"/>
        <dbReference type="ChEBI" id="CHEBI:57783"/>
        <dbReference type="ChEBI" id="CHEBI:58349"/>
        <dbReference type="ChEBI" id="CHEBI:60039"/>
        <dbReference type="EC" id="1.5.1.2"/>
    </reaction>
</comment>
<sequence length="267" mass="27782">MKIGFIGVGNMAQAMIKGLVKADQIATTDILVHGGHPANYADFVAEQRITAVADNNSVVEQADIVFLAVKPYIVPQVLAETNAAFKAHQPLMVSMAAGLSLDKLAEQSAADLPILRIMPNVNVANRAGITAVVGNEQVNAEQLGRVKDVLAQLGGVVEIGEKDFTTFSALAGSSPAFVYLFIDSMARAGVKHGLTKKAATEIAAQAVLGSAQNVLMSDDSPWDLVDQVSSPGGTTVAGLLAMEEAGLMTAVVKGIDATIAKDLESQK</sequence>
<dbReference type="FunFam" id="1.10.3730.10:FF:000001">
    <property type="entry name" value="Pyrroline-5-carboxylate reductase"/>
    <property type="match status" value="1"/>
</dbReference>
<dbReference type="InterPro" id="IPR029036">
    <property type="entry name" value="P5CR_dimer"/>
</dbReference>
<dbReference type="PANTHER" id="PTHR11645:SF0">
    <property type="entry name" value="PYRROLINE-5-CARBOXYLATE REDUCTASE 3"/>
    <property type="match status" value="1"/>
</dbReference>
<dbReference type="RefSeq" id="WP_076787387.1">
    <property type="nucleotide sequence ID" value="NZ_CP016221.1"/>
</dbReference>
<dbReference type="Pfam" id="PF03807">
    <property type="entry name" value="F420_oxidored"/>
    <property type="match status" value="1"/>
</dbReference>
<dbReference type="Gene3D" id="1.10.3730.10">
    <property type="entry name" value="ProC C-terminal domain-like"/>
    <property type="match status" value="1"/>
</dbReference>
<dbReference type="PIRSF" id="PIRSF000193">
    <property type="entry name" value="Pyrrol-5-carb_rd"/>
    <property type="match status" value="1"/>
</dbReference>
<dbReference type="InterPro" id="IPR000304">
    <property type="entry name" value="Pyrroline-COOH_reductase"/>
</dbReference>
<reference evidence="12 14" key="1">
    <citation type="submission" date="2018-07" db="EMBL/GenBank/DDBJ databases">
        <title>Lactobacillus curvatus genome sequence.</title>
        <authorList>
            <person name="Prechtl R."/>
        </authorList>
    </citation>
    <scope>NUCLEOTIDE SEQUENCE [LARGE SCALE GENOMIC DNA]</scope>
    <source>
        <strain evidence="12 14">TMW 1.1928</strain>
    </source>
</reference>
<dbReference type="EC" id="1.5.1.2" evidence="6 7"/>
<keyword evidence="4 6" id="KW-0560">Oxidoreductase</keyword>
<evidence type="ECO:0000313" key="13">
    <source>
        <dbReference type="EMBL" id="WDC91499.1"/>
    </source>
</evidence>
<dbReference type="PANTHER" id="PTHR11645">
    <property type="entry name" value="PYRROLINE-5-CARBOXYLATE REDUCTASE"/>
    <property type="match status" value="1"/>
</dbReference>
<evidence type="ECO:0000256" key="5">
    <source>
        <dbReference type="ARBA" id="ARBA00058118"/>
    </source>
</evidence>
<dbReference type="GO" id="GO:0004735">
    <property type="term" value="F:pyrroline-5-carboxylate reductase activity"/>
    <property type="evidence" value="ECO:0007669"/>
    <property type="project" value="UniProtKB-UniRule"/>
</dbReference>
<dbReference type="SUPFAM" id="SSF51735">
    <property type="entry name" value="NAD(P)-binding Rossmann-fold domains"/>
    <property type="match status" value="1"/>
</dbReference>
<dbReference type="Proteomes" id="UP001215533">
    <property type="component" value="Chromosome"/>
</dbReference>
<dbReference type="GO" id="GO:0005737">
    <property type="term" value="C:cytoplasm"/>
    <property type="evidence" value="ECO:0007669"/>
    <property type="project" value="UniProtKB-SubCell"/>
</dbReference>
<dbReference type="AlphaFoldDB" id="A0A385ACH0"/>
<feature type="binding site" evidence="8">
    <location>
        <begin position="68"/>
        <end position="71"/>
    </location>
    <ligand>
        <name>NADP(+)</name>
        <dbReference type="ChEBI" id="CHEBI:58349"/>
    </ligand>
</feature>
<organism evidence="12 14">
    <name type="scientific">Latilactobacillus curvatus</name>
    <name type="common">Lactobacillus curvatus</name>
    <dbReference type="NCBI Taxonomy" id="28038"/>
    <lineage>
        <taxon>Bacteria</taxon>
        <taxon>Bacillati</taxon>
        <taxon>Bacillota</taxon>
        <taxon>Bacilli</taxon>
        <taxon>Lactobacillales</taxon>
        <taxon>Lactobacillaceae</taxon>
        <taxon>Latilactobacillus</taxon>
    </lineage>
</organism>
<dbReference type="HAMAP" id="MF_01925">
    <property type="entry name" value="P5C_reductase"/>
    <property type="match status" value="1"/>
</dbReference>
<dbReference type="InterPro" id="IPR053790">
    <property type="entry name" value="P5CR-like_CS"/>
</dbReference>
<dbReference type="Gene3D" id="3.40.50.720">
    <property type="entry name" value="NAD(P)-binding Rossmann-like Domain"/>
    <property type="match status" value="1"/>
</dbReference>
<comment type="pathway">
    <text evidence="6 9">Amino-acid biosynthesis; L-proline biosynthesis; L-proline from L-glutamate 5-semialdehyde: step 1/1.</text>
</comment>
<keyword evidence="6" id="KW-0963">Cytoplasm</keyword>
<feature type="binding site" evidence="8">
    <location>
        <begin position="6"/>
        <end position="11"/>
    </location>
    <ligand>
        <name>NADP(+)</name>
        <dbReference type="ChEBI" id="CHEBI:58349"/>
    </ligand>
</feature>
<comment type="function">
    <text evidence="5 6">Catalyzes the reduction of 1-pyrroline-5-carboxylate (PCA) to L-proline.</text>
</comment>
<evidence type="ECO:0000313" key="12">
    <source>
        <dbReference type="EMBL" id="AXN35258.1"/>
    </source>
</evidence>
<reference evidence="13" key="2">
    <citation type="submission" date="2023-02" db="EMBL/GenBank/DDBJ databases">
        <title>Complete genome sequence of Lactobacillus curvatus CACC879 isolated from Pig feces.</title>
        <authorList>
            <person name="Park S."/>
            <person name="Park M.A."/>
            <person name="Kim D.-H."/>
            <person name="Kim Y."/>
        </authorList>
    </citation>
    <scope>NUCLEOTIDE SEQUENCE</scope>
    <source>
        <strain evidence="13">CACC879</strain>
    </source>
</reference>
<dbReference type="SUPFAM" id="SSF48179">
    <property type="entry name" value="6-phosphogluconate dehydrogenase C-terminal domain-like"/>
    <property type="match status" value="1"/>
</dbReference>
<feature type="domain" description="Pyrroline-5-carboxylate reductase catalytic N-terminal" evidence="10">
    <location>
        <begin position="2"/>
        <end position="98"/>
    </location>
</feature>
<dbReference type="InterPro" id="IPR028939">
    <property type="entry name" value="P5C_Rdtase_cat_N"/>
</dbReference>
<evidence type="ECO:0000256" key="8">
    <source>
        <dbReference type="PIRSR" id="PIRSR000193-1"/>
    </source>
</evidence>
<evidence type="ECO:0000256" key="7">
    <source>
        <dbReference type="NCBIfam" id="TIGR00112"/>
    </source>
</evidence>
<dbReference type="EMBL" id="CP117683">
    <property type="protein sequence ID" value="WDC91499.1"/>
    <property type="molecule type" value="Genomic_DNA"/>
</dbReference>
<evidence type="ECO:0000313" key="14">
    <source>
        <dbReference type="Proteomes" id="UP000257607"/>
    </source>
</evidence>
<dbReference type="PROSITE" id="PS00521">
    <property type="entry name" value="P5CR"/>
    <property type="match status" value="1"/>
</dbReference>
<name>A0A385ACH0_LATCU</name>
<gene>
    <name evidence="6 12" type="primary">proC</name>
    <name evidence="12" type="ORF">DT351_02330</name>
    <name evidence="13" type="ORF">PSR33_04690</name>
</gene>
<dbReference type="Proteomes" id="UP000257607">
    <property type="component" value="Chromosome"/>
</dbReference>
<evidence type="ECO:0000256" key="3">
    <source>
        <dbReference type="ARBA" id="ARBA00022857"/>
    </source>
</evidence>